<dbReference type="NCBIfam" id="NF010538">
    <property type="entry name" value="PRK13926.1"/>
    <property type="match status" value="1"/>
</dbReference>
<proteinExistence type="inferred from homology"/>
<evidence type="ECO:0000256" key="7">
    <source>
        <dbReference type="ARBA" id="ARBA00019179"/>
    </source>
</evidence>
<dbReference type="InterPro" id="IPR024567">
    <property type="entry name" value="RNase_HII/HIII_dom"/>
</dbReference>
<dbReference type="PANTHER" id="PTHR10954:SF18">
    <property type="entry name" value="RIBONUCLEASE HII"/>
    <property type="match status" value="1"/>
</dbReference>
<dbReference type="SUPFAM" id="SSF53098">
    <property type="entry name" value="Ribonuclease H-like"/>
    <property type="match status" value="1"/>
</dbReference>
<dbReference type="GO" id="GO:0030145">
    <property type="term" value="F:manganese ion binding"/>
    <property type="evidence" value="ECO:0007669"/>
    <property type="project" value="UniProtKB-UniRule"/>
</dbReference>
<sequence>MLEETFWSRGLRVAGVDEAGRGALAGPLVAAAVVLPPGRHPYRDSKKLSARQRELLLDRLLATALAWGVGVSSATEVDRLGVLRATHRAAGRALARLRVAPDALVTDYLFLETDRPLLAPARAEEQSPSVAAASILAKVVRDRIMLGLHRRYPDYGFAGHKGYGTREHLERLARLGPCPQHRRRFAPVAQAGLWDGT</sequence>
<keyword evidence="8 14" id="KW-0963">Cytoplasm</keyword>
<feature type="binding site" evidence="14 15">
    <location>
        <position position="107"/>
    </location>
    <ligand>
        <name>a divalent metal cation</name>
        <dbReference type="ChEBI" id="CHEBI:60240"/>
    </ligand>
</feature>
<comment type="subcellular location">
    <subcellularLocation>
        <location evidence="4 14">Cytoplasm</location>
    </subcellularLocation>
</comment>
<evidence type="ECO:0000256" key="10">
    <source>
        <dbReference type="ARBA" id="ARBA00022723"/>
    </source>
</evidence>
<comment type="function">
    <text evidence="3 14 16">Endonuclease that specifically degrades the RNA of RNA-DNA hybrids.</text>
</comment>
<dbReference type="NCBIfam" id="NF000595">
    <property type="entry name" value="PRK00015.1-3"/>
    <property type="match status" value="1"/>
</dbReference>
<dbReference type="PROSITE" id="PS51975">
    <property type="entry name" value="RNASE_H_2"/>
    <property type="match status" value="1"/>
</dbReference>
<comment type="similarity">
    <text evidence="5 14 16">Belongs to the RNase HII family.</text>
</comment>
<dbReference type="EMBL" id="DRPZ01000069">
    <property type="protein sequence ID" value="HGY08907.1"/>
    <property type="molecule type" value="Genomic_DNA"/>
</dbReference>
<dbReference type="GO" id="GO:0006298">
    <property type="term" value="P:mismatch repair"/>
    <property type="evidence" value="ECO:0007669"/>
    <property type="project" value="TreeGrafter"/>
</dbReference>
<dbReference type="Proteomes" id="UP000885759">
    <property type="component" value="Unassembled WGS sequence"/>
</dbReference>
<name>A0A7C4V4V2_9DEIN</name>
<dbReference type="HAMAP" id="MF_00052_B">
    <property type="entry name" value="RNase_HII_B"/>
    <property type="match status" value="1"/>
</dbReference>
<dbReference type="InterPro" id="IPR001352">
    <property type="entry name" value="RNase_HII/HIII"/>
</dbReference>
<evidence type="ECO:0000256" key="14">
    <source>
        <dbReference type="HAMAP-Rule" id="MF_00052"/>
    </source>
</evidence>
<evidence type="ECO:0000256" key="15">
    <source>
        <dbReference type="PROSITE-ProRule" id="PRU01319"/>
    </source>
</evidence>
<organism evidence="18">
    <name type="scientific">Oceanithermus profundus</name>
    <dbReference type="NCBI Taxonomy" id="187137"/>
    <lineage>
        <taxon>Bacteria</taxon>
        <taxon>Thermotogati</taxon>
        <taxon>Deinococcota</taxon>
        <taxon>Deinococci</taxon>
        <taxon>Thermales</taxon>
        <taxon>Thermaceae</taxon>
        <taxon>Oceanithermus</taxon>
    </lineage>
</organism>
<evidence type="ECO:0000259" key="17">
    <source>
        <dbReference type="PROSITE" id="PS51975"/>
    </source>
</evidence>
<evidence type="ECO:0000256" key="8">
    <source>
        <dbReference type="ARBA" id="ARBA00022490"/>
    </source>
</evidence>
<reference evidence="18" key="1">
    <citation type="journal article" date="2020" name="mSystems">
        <title>Genome- and Community-Level Interaction Insights into Carbon Utilization and Element Cycling Functions of Hydrothermarchaeota in Hydrothermal Sediment.</title>
        <authorList>
            <person name="Zhou Z."/>
            <person name="Liu Y."/>
            <person name="Xu W."/>
            <person name="Pan J."/>
            <person name="Luo Z.H."/>
            <person name="Li M."/>
        </authorList>
    </citation>
    <scope>NUCLEOTIDE SEQUENCE [LARGE SCALE GENOMIC DNA]</scope>
    <source>
        <strain evidence="18">HyVt-570</strain>
    </source>
</reference>
<evidence type="ECO:0000256" key="4">
    <source>
        <dbReference type="ARBA" id="ARBA00004496"/>
    </source>
</evidence>
<comment type="cofactor">
    <cofactor evidence="2">
        <name>Mg(2+)</name>
        <dbReference type="ChEBI" id="CHEBI:18420"/>
    </cofactor>
</comment>
<keyword evidence="11 14" id="KW-0255">Endonuclease</keyword>
<keyword evidence="12 14" id="KW-0378">Hydrolase</keyword>
<dbReference type="AlphaFoldDB" id="A0A7C4V4V2"/>
<comment type="cofactor">
    <cofactor evidence="14 15">
        <name>Mn(2+)</name>
        <dbReference type="ChEBI" id="CHEBI:29035"/>
    </cofactor>
    <cofactor evidence="14 15">
        <name>Mg(2+)</name>
        <dbReference type="ChEBI" id="CHEBI:18420"/>
    </cofactor>
    <text evidence="14 15">Manganese or magnesium. Binds 1 divalent metal ion per monomer in the absence of substrate. May bind a second metal ion after substrate binding.</text>
</comment>
<evidence type="ECO:0000256" key="3">
    <source>
        <dbReference type="ARBA" id="ARBA00004065"/>
    </source>
</evidence>
<dbReference type="InterPro" id="IPR036397">
    <property type="entry name" value="RNaseH_sf"/>
</dbReference>
<evidence type="ECO:0000256" key="13">
    <source>
        <dbReference type="ARBA" id="ARBA00023211"/>
    </source>
</evidence>
<gene>
    <name evidence="14" type="primary">rnhB</name>
    <name evidence="18" type="ORF">ENK37_02475</name>
</gene>
<comment type="caution">
    <text evidence="18">The sequence shown here is derived from an EMBL/GenBank/DDBJ whole genome shotgun (WGS) entry which is preliminary data.</text>
</comment>
<keyword evidence="10 14" id="KW-0479">Metal-binding</keyword>
<feature type="binding site" evidence="14 15">
    <location>
        <position position="17"/>
    </location>
    <ligand>
        <name>a divalent metal cation</name>
        <dbReference type="ChEBI" id="CHEBI:60240"/>
    </ligand>
</feature>
<evidence type="ECO:0000256" key="6">
    <source>
        <dbReference type="ARBA" id="ARBA00012180"/>
    </source>
</evidence>
<dbReference type="GO" id="GO:0003723">
    <property type="term" value="F:RNA binding"/>
    <property type="evidence" value="ECO:0007669"/>
    <property type="project" value="UniProtKB-UniRule"/>
</dbReference>
<dbReference type="CDD" id="cd07182">
    <property type="entry name" value="RNase_HII_bacteria_HII_like"/>
    <property type="match status" value="1"/>
</dbReference>
<evidence type="ECO:0000256" key="1">
    <source>
        <dbReference type="ARBA" id="ARBA00000077"/>
    </source>
</evidence>
<protein>
    <recommendedName>
        <fullName evidence="7 14">Ribonuclease HII</fullName>
        <shortName evidence="14">RNase HII</shortName>
        <ecNumber evidence="6 14">3.1.26.4</ecNumber>
    </recommendedName>
</protein>
<dbReference type="Pfam" id="PF01351">
    <property type="entry name" value="RNase_HII"/>
    <property type="match status" value="1"/>
</dbReference>
<evidence type="ECO:0000256" key="5">
    <source>
        <dbReference type="ARBA" id="ARBA00007383"/>
    </source>
</evidence>
<dbReference type="GO" id="GO:0043137">
    <property type="term" value="P:DNA replication, removal of RNA primer"/>
    <property type="evidence" value="ECO:0007669"/>
    <property type="project" value="TreeGrafter"/>
</dbReference>
<comment type="catalytic activity">
    <reaction evidence="1 14 15 16">
        <text>Endonucleolytic cleavage to 5'-phosphomonoester.</text>
        <dbReference type="EC" id="3.1.26.4"/>
    </reaction>
</comment>
<evidence type="ECO:0000256" key="2">
    <source>
        <dbReference type="ARBA" id="ARBA00001946"/>
    </source>
</evidence>
<dbReference type="InterPro" id="IPR012337">
    <property type="entry name" value="RNaseH-like_sf"/>
</dbReference>
<dbReference type="PANTHER" id="PTHR10954">
    <property type="entry name" value="RIBONUCLEASE H2 SUBUNIT A"/>
    <property type="match status" value="1"/>
</dbReference>
<dbReference type="GO" id="GO:0032299">
    <property type="term" value="C:ribonuclease H2 complex"/>
    <property type="evidence" value="ECO:0007669"/>
    <property type="project" value="TreeGrafter"/>
</dbReference>
<evidence type="ECO:0000256" key="11">
    <source>
        <dbReference type="ARBA" id="ARBA00022759"/>
    </source>
</evidence>
<feature type="domain" description="RNase H type-2" evidence="17">
    <location>
        <begin position="11"/>
        <end position="197"/>
    </location>
</feature>
<dbReference type="GO" id="GO:0004523">
    <property type="term" value="F:RNA-DNA hybrid ribonuclease activity"/>
    <property type="evidence" value="ECO:0007669"/>
    <property type="project" value="UniProtKB-UniRule"/>
</dbReference>
<evidence type="ECO:0000256" key="9">
    <source>
        <dbReference type="ARBA" id="ARBA00022722"/>
    </source>
</evidence>
<evidence type="ECO:0000256" key="12">
    <source>
        <dbReference type="ARBA" id="ARBA00022801"/>
    </source>
</evidence>
<dbReference type="InterPro" id="IPR022898">
    <property type="entry name" value="RNase_HII"/>
</dbReference>
<keyword evidence="13 14" id="KW-0464">Manganese</keyword>
<feature type="binding site" evidence="14 15">
    <location>
        <position position="18"/>
    </location>
    <ligand>
        <name>a divalent metal cation</name>
        <dbReference type="ChEBI" id="CHEBI:60240"/>
    </ligand>
</feature>
<evidence type="ECO:0000313" key="18">
    <source>
        <dbReference type="EMBL" id="HGY08907.1"/>
    </source>
</evidence>
<accession>A0A7C4V4V2</accession>
<dbReference type="EC" id="3.1.26.4" evidence="6 14"/>
<dbReference type="Gene3D" id="3.30.420.10">
    <property type="entry name" value="Ribonuclease H-like superfamily/Ribonuclease H"/>
    <property type="match status" value="1"/>
</dbReference>
<dbReference type="GO" id="GO:0005737">
    <property type="term" value="C:cytoplasm"/>
    <property type="evidence" value="ECO:0007669"/>
    <property type="project" value="UniProtKB-SubCell"/>
</dbReference>
<keyword evidence="9 14" id="KW-0540">Nuclease</keyword>
<evidence type="ECO:0000256" key="16">
    <source>
        <dbReference type="RuleBase" id="RU003515"/>
    </source>
</evidence>